<comment type="caution">
    <text evidence="1">The sequence shown here is derived from an EMBL/GenBank/DDBJ whole genome shotgun (WGS) entry which is preliminary data.</text>
</comment>
<gene>
    <name evidence="1" type="ORF">PMAYCL1PPCAC_14287</name>
</gene>
<dbReference type="Proteomes" id="UP001328107">
    <property type="component" value="Unassembled WGS sequence"/>
</dbReference>
<dbReference type="EMBL" id="BTRK01000003">
    <property type="protein sequence ID" value="GMR44092.1"/>
    <property type="molecule type" value="Genomic_DNA"/>
</dbReference>
<organism evidence="1 2">
    <name type="scientific">Pristionchus mayeri</name>
    <dbReference type="NCBI Taxonomy" id="1317129"/>
    <lineage>
        <taxon>Eukaryota</taxon>
        <taxon>Metazoa</taxon>
        <taxon>Ecdysozoa</taxon>
        <taxon>Nematoda</taxon>
        <taxon>Chromadorea</taxon>
        <taxon>Rhabditida</taxon>
        <taxon>Rhabditina</taxon>
        <taxon>Diplogasteromorpha</taxon>
        <taxon>Diplogasteroidea</taxon>
        <taxon>Neodiplogasteridae</taxon>
        <taxon>Pristionchus</taxon>
    </lineage>
</organism>
<feature type="non-terminal residue" evidence="1">
    <location>
        <position position="1"/>
    </location>
</feature>
<keyword evidence="2" id="KW-1185">Reference proteome</keyword>
<proteinExistence type="predicted"/>
<evidence type="ECO:0000313" key="2">
    <source>
        <dbReference type="Proteomes" id="UP001328107"/>
    </source>
</evidence>
<sequence>HILIQHCLVRKLHLISSKTFVIERVRRSVCGGIDCFFLLLSIIDHITSHVNPIPQIVDHILIQHRLVI</sequence>
<dbReference type="AlphaFoldDB" id="A0AAN4ZMJ6"/>
<reference evidence="2" key="1">
    <citation type="submission" date="2022-10" db="EMBL/GenBank/DDBJ databases">
        <title>Genome assembly of Pristionchus species.</title>
        <authorList>
            <person name="Yoshida K."/>
            <person name="Sommer R.J."/>
        </authorList>
    </citation>
    <scope>NUCLEOTIDE SEQUENCE [LARGE SCALE GENOMIC DNA]</scope>
    <source>
        <strain evidence="2">RS5460</strain>
    </source>
</reference>
<name>A0AAN4ZMJ6_9BILA</name>
<accession>A0AAN4ZMJ6</accession>
<protein>
    <submittedName>
        <fullName evidence="1">Uncharacterized protein</fullName>
    </submittedName>
</protein>
<evidence type="ECO:0000313" key="1">
    <source>
        <dbReference type="EMBL" id="GMR44092.1"/>
    </source>
</evidence>